<feature type="compositionally biased region" description="Low complexity" evidence="4">
    <location>
        <begin position="658"/>
        <end position="672"/>
    </location>
</feature>
<comment type="caution">
    <text evidence="6">The sequence shown here is derived from an EMBL/GenBank/DDBJ whole genome shotgun (WGS) entry which is preliminary data.</text>
</comment>
<dbReference type="AlphaFoldDB" id="A0AAV1PXA2"/>
<feature type="compositionally biased region" description="Gly residues" evidence="4">
    <location>
        <begin position="145"/>
        <end position="155"/>
    </location>
</feature>
<accession>A0AAV1PXA2</accession>
<gene>
    <name evidence="6" type="ORF">FSCOSCO3_A032737</name>
</gene>
<dbReference type="EMBL" id="CAWUFR010000324">
    <property type="protein sequence ID" value="CAK6975930.1"/>
    <property type="molecule type" value="Genomic_DNA"/>
</dbReference>
<keyword evidence="7" id="KW-1185">Reference proteome</keyword>
<dbReference type="InterPro" id="IPR011029">
    <property type="entry name" value="DEATH-like_dom_sf"/>
</dbReference>
<evidence type="ECO:0000259" key="5">
    <source>
        <dbReference type="PROSITE" id="PS50011"/>
    </source>
</evidence>
<dbReference type="Pfam" id="PF00069">
    <property type="entry name" value="Pkinase"/>
    <property type="match status" value="1"/>
</dbReference>
<dbReference type="GO" id="GO:0005886">
    <property type="term" value="C:plasma membrane"/>
    <property type="evidence" value="ECO:0007669"/>
    <property type="project" value="TreeGrafter"/>
</dbReference>
<evidence type="ECO:0000256" key="3">
    <source>
        <dbReference type="PROSITE-ProRule" id="PRU10141"/>
    </source>
</evidence>
<feature type="binding site" evidence="3">
    <location>
        <position position="237"/>
    </location>
    <ligand>
        <name>ATP</name>
        <dbReference type="ChEBI" id="CHEBI:30616"/>
    </ligand>
</feature>
<name>A0AAV1PXA2_SCOSC</name>
<feature type="compositionally biased region" description="Basic and acidic residues" evidence="4">
    <location>
        <begin position="740"/>
        <end position="754"/>
    </location>
</feature>
<sequence>MSREGFRGQFLYNLPASDLWDFCQVMDGLSDQDWTRFASEVLKDQTTLRLAERRERRTDWVMHQWGIRNGRVGELLDLLECLQLLRPRDIILGCVSRMKYSLPPPPPLAPAPPPPPVRPPPSYSPSQFDPPPKASEAPTICEGCWTGGRGGGGGLPPLPRPAPPPTDLRSRPQIRPPPVDTAAAACGGGGGGSMAMCWVYEDVLAGTDGFSPARRVGEGGFGVVYRATLKNTECAIKRLKQDCPLDLSLLKESFQTELEKLSKFRHPNIVELLGYSEGQGSVCLIYNYMDNKSLEHQLHNKYGTLSWSQRVSIVLGVSRALQFLHSPPDAHKPLIHGDVKSSNILLDCYMEAKLADFGLARFVSRGPSGRTGSHTMTFGRTETVRGTVAYLPDEYTRSGELGTAVDVYSFGVVLLEVLTGRRALEIDPKLGEIYLKSLVDEVQESPNGSSPAEWRKQLDHRLMAESDVEPVGSMEMVALACWCLNNRKKKRPSMNEVFEKLQDIHNMVRKTNSCPLPRPRPHHDLDSQSYSRQPRSLDSCVGALSQQLSRLGPLEDSSQYPKSSSGYLTPPHPLHSSSSSLPPTSCSFVGPCETDESRGFSQYYIRSEYSQFRSNGTSCTRDQYQIPSGPSVSRLSQPSVPTEDQYNFPSQISSISDRTGPAGATGAAGRPPEGVAPDRGQTAARLYGTPEFLSPAGSLQSMSPRPSEIVVNPTKQRFLEKKMLYEEGRIQTPELLSSDDLYRGESSEDFRGPEESDELDYLPSKRH</sequence>
<evidence type="ECO:0000256" key="1">
    <source>
        <dbReference type="ARBA" id="ARBA00022741"/>
    </source>
</evidence>
<organism evidence="6 7">
    <name type="scientific">Scomber scombrus</name>
    <name type="common">Atlantic mackerel</name>
    <name type="synonym">Scomber vernalis</name>
    <dbReference type="NCBI Taxonomy" id="13677"/>
    <lineage>
        <taxon>Eukaryota</taxon>
        <taxon>Metazoa</taxon>
        <taxon>Chordata</taxon>
        <taxon>Craniata</taxon>
        <taxon>Vertebrata</taxon>
        <taxon>Euteleostomi</taxon>
        <taxon>Actinopterygii</taxon>
        <taxon>Neopterygii</taxon>
        <taxon>Teleostei</taxon>
        <taxon>Neoteleostei</taxon>
        <taxon>Acanthomorphata</taxon>
        <taxon>Pelagiaria</taxon>
        <taxon>Scombriformes</taxon>
        <taxon>Scombridae</taxon>
        <taxon>Scomber</taxon>
    </lineage>
</organism>
<dbReference type="InterPro" id="IPR017441">
    <property type="entry name" value="Protein_kinase_ATP_BS"/>
</dbReference>
<dbReference type="Proteomes" id="UP001314229">
    <property type="component" value="Unassembled WGS sequence"/>
</dbReference>
<dbReference type="Gene3D" id="1.10.533.10">
    <property type="entry name" value="Death Domain, Fas"/>
    <property type="match status" value="1"/>
</dbReference>
<dbReference type="InterPro" id="IPR008271">
    <property type="entry name" value="Ser/Thr_kinase_AS"/>
</dbReference>
<feature type="domain" description="Protein kinase" evidence="5">
    <location>
        <begin position="210"/>
        <end position="508"/>
    </location>
</feature>
<feature type="region of interest" description="Disordered" evidence="4">
    <location>
        <begin position="510"/>
        <end position="536"/>
    </location>
</feature>
<protein>
    <submittedName>
        <fullName evidence="6">Interleukin-1 receptor-associated kinase 1</fullName>
    </submittedName>
</protein>
<keyword evidence="6" id="KW-0808">Transferase</keyword>
<evidence type="ECO:0000256" key="2">
    <source>
        <dbReference type="ARBA" id="ARBA00022840"/>
    </source>
</evidence>
<dbReference type="GO" id="GO:0005524">
    <property type="term" value="F:ATP binding"/>
    <property type="evidence" value="ECO:0007669"/>
    <property type="project" value="UniProtKB-UniRule"/>
</dbReference>
<dbReference type="GO" id="GO:0004672">
    <property type="term" value="F:protein kinase activity"/>
    <property type="evidence" value="ECO:0007669"/>
    <property type="project" value="InterPro"/>
</dbReference>
<dbReference type="PANTHER" id="PTHR27001">
    <property type="entry name" value="OS01G0253100 PROTEIN"/>
    <property type="match status" value="1"/>
</dbReference>
<feature type="region of interest" description="Disordered" evidence="4">
    <location>
        <begin position="727"/>
        <end position="767"/>
    </location>
</feature>
<dbReference type="PROSITE" id="PS00108">
    <property type="entry name" value="PROTEIN_KINASE_ST"/>
    <property type="match status" value="1"/>
</dbReference>
<feature type="compositionally biased region" description="Pro residues" evidence="4">
    <location>
        <begin position="105"/>
        <end position="133"/>
    </location>
</feature>
<evidence type="ECO:0000256" key="4">
    <source>
        <dbReference type="SAM" id="MobiDB-lite"/>
    </source>
</evidence>
<reference evidence="6 7" key="1">
    <citation type="submission" date="2024-01" db="EMBL/GenBank/DDBJ databases">
        <authorList>
            <person name="Alioto T."/>
            <person name="Alioto T."/>
            <person name="Gomez Garrido J."/>
        </authorList>
    </citation>
    <scope>NUCLEOTIDE SEQUENCE [LARGE SCALE GENOMIC DNA]</scope>
</reference>
<feature type="region of interest" description="Disordered" evidence="4">
    <location>
        <begin position="614"/>
        <end position="680"/>
    </location>
</feature>
<feature type="region of interest" description="Disordered" evidence="4">
    <location>
        <begin position="551"/>
        <end position="582"/>
    </location>
</feature>
<keyword evidence="6" id="KW-0675">Receptor</keyword>
<dbReference type="SUPFAM" id="SSF47986">
    <property type="entry name" value="DEATH domain"/>
    <property type="match status" value="1"/>
</dbReference>
<keyword evidence="1 3" id="KW-0547">Nucleotide-binding</keyword>
<feature type="region of interest" description="Disordered" evidence="4">
    <location>
        <begin position="105"/>
        <end position="182"/>
    </location>
</feature>
<feature type="compositionally biased region" description="Polar residues" evidence="4">
    <location>
        <begin position="614"/>
        <end position="657"/>
    </location>
</feature>
<dbReference type="PANTHER" id="PTHR27001:SF939">
    <property type="entry name" value="INTERLEUKIN 1 RECEPTOR ASSOCIATED KINASE 1"/>
    <property type="match status" value="1"/>
</dbReference>
<evidence type="ECO:0000313" key="7">
    <source>
        <dbReference type="Proteomes" id="UP001314229"/>
    </source>
</evidence>
<feature type="compositionally biased region" description="Pro residues" evidence="4">
    <location>
        <begin position="156"/>
        <end position="166"/>
    </location>
</feature>
<dbReference type="SMART" id="SM00220">
    <property type="entry name" value="S_TKc"/>
    <property type="match status" value="1"/>
</dbReference>
<evidence type="ECO:0000313" key="6">
    <source>
        <dbReference type="EMBL" id="CAK6975930.1"/>
    </source>
</evidence>
<keyword evidence="2 3" id="KW-0067">ATP-binding</keyword>
<keyword evidence="6" id="KW-0418">Kinase</keyword>
<feature type="compositionally biased region" description="Polar residues" evidence="4">
    <location>
        <begin position="527"/>
        <end position="536"/>
    </location>
</feature>
<dbReference type="Gene3D" id="1.10.510.10">
    <property type="entry name" value="Transferase(Phosphotransferase) domain 1"/>
    <property type="match status" value="1"/>
</dbReference>
<feature type="compositionally biased region" description="Polar residues" evidence="4">
    <location>
        <begin position="556"/>
        <end position="567"/>
    </location>
</feature>
<dbReference type="InterPro" id="IPR011009">
    <property type="entry name" value="Kinase-like_dom_sf"/>
</dbReference>
<dbReference type="InterPro" id="IPR000719">
    <property type="entry name" value="Prot_kinase_dom"/>
</dbReference>
<dbReference type="PROSITE" id="PS50011">
    <property type="entry name" value="PROTEIN_KINASE_DOM"/>
    <property type="match status" value="1"/>
</dbReference>
<proteinExistence type="predicted"/>
<dbReference type="SUPFAM" id="SSF56112">
    <property type="entry name" value="Protein kinase-like (PK-like)"/>
    <property type="match status" value="1"/>
</dbReference>
<dbReference type="FunFam" id="1.10.533.10:FF:000030">
    <property type="entry name" value="Interleukin-1 receptor-associated kinase-like 2"/>
    <property type="match status" value="1"/>
</dbReference>
<dbReference type="PROSITE" id="PS00107">
    <property type="entry name" value="PROTEIN_KINASE_ATP"/>
    <property type="match status" value="1"/>
</dbReference>
<dbReference type="Gene3D" id="3.30.200.20">
    <property type="entry name" value="Phosphorylase Kinase, domain 1"/>
    <property type="match status" value="1"/>
</dbReference>